<gene>
    <name evidence="1" type="ORF">BI308_02065</name>
</gene>
<reference evidence="1" key="1">
    <citation type="submission" date="2016-10" db="EMBL/GenBank/DDBJ databases">
        <title>CRISPR-Cas defence system in Roseofilum reptotaenium: evidence of a bacteriophage-cyanobacterium arms race in the coral black band disease.</title>
        <authorList>
            <person name="Buerger P."/>
            <person name="Wood-Charlson E.M."/>
            <person name="Weynberg K.D."/>
            <person name="Willis B."/>
            <person name="Van Oppen M.J."/>
        </authorList>
    </citation>
    <scope>NUCLEOTIDE SEQUENCE [LARGE SCALE GENOMIC DNA]</scope>
    <source>
        <strain evidence="1">AO1-A</strain>
    </source>
</reference>
<dbReference type="STRING" id="1925591.BI308_02065"/>
<organism evidence="1 2">
    <name type="scientific">Roseofilum reptotaenium AO1-A</name>
    <dbReference type="NCBI Taxonomy" id="1925591"/>
    <lineage>
        <taxon>Bacteria</taxon>
        <taxon>Bacillati</taxon>
        <taxon>Cyanobacteriota</taxon>
        <taxon>Cyanophyceae</taxon>
        <taxon>Desertifilales</taxon>
        <taxon>Desertifilaceae</taxon>
        <taxon>Roseofilum</taxon>
    </lineage>
</organism>
<comment type="caution">
    <text evidence="1">The sequence shown here is derived from an EMBL/GenBank/DDBJ whole genome shotgun (WGS) entry which is preliminary data.</text>
</comment>
<proteinExistence type="predicted"/>
<dbReference type="AlphaFoldDB" id="A0A1L9QXF5"/>
<evidence type="ECO:0000313" key="1">
    <source>
        <dbReference type="EMBL" id="OJJ27292.1"/>
    </source>
</evidence>
<sequence>MAIAICPGFHPPSLTDEFLEVMDLPAPRIRSTGCPLDGKSLFKEWVDAFGDPRNCEYKITVISYSAGGVGAIAACWLWHQAGGQIQSLIALDAWGVVLMGPFPIYRLSHDYFTHCSSSLLGLGDGGFYADPGVDHWQLWRSPHTAIGYGQIYGKTWELKMTAAEFIQSVCKG</sequence>
<protein>
    <recommendedName>
        <fullName evidence="3">Alpha/beta hydrolase</fullName>
    </recommendedName>
</protein>
<evidence type="ECO:0000313" key="2">
    <source>
        <dbReference type="Proteomes" id="UP000183940"/>
    </source>
</evidence>
<dbReference type="Proteomes" id="UP000183940">
    <property type="component" value="Unassembled WGS sequence"/>
</dbReference>
<accession>A0A1L9QXF5</accession>
<name>A0A1L9QXF5_9CYAN</name>
<dbReference type="EMBL" id="MLAW01000002">
    <property type="protein sequence ID" value="OJJ27292.1"/>
    <property type="molecule type" value="Genomic_DNA"/>
</dbReference>
<keyword evidence="2" id="KW-1185">Reference proteome</keyword>
<evidence type="ECO:0008006" key="3">
    <source>
        <dbReference type="Google" id="ProtNLM"/>
    </source>
</evidence>